<name>A0A1I5KW66_9BACT</name>
<accession>A0A1I5KW66</accession>
<gene>
    <name evidence="1" type="ORF">SAMN05216234_10197</name>
</gene>
<dbReference type="RefSeq" id="WP_092909851.1">
    <property type="nucleotide sequence ID" value="NZ_FOXB01000001.1"/>
</dbReference>
<organism evidence="1 2">
    <name type="scientific">Hydrogenimonas thermophila</name>
    <dbReference type="NCBI Taxonomy" id="223786"/>
    <lineage>
        <taxon>Bacteria</taxon>
        <taxon>Pseudomonadati</taxon>
        <taxon>Campylobacterota</taxon>
        <taxon>Epsilonproteobacteria</taxon>
        <taxon>Campylobacterales</taxon>
        <taxon>Hydrogenimonadaceae</taxon>
        <taxon>Hydrogenimonas</taxon>
    </lineage>
</organism>
<proteinExistence type="predicted"/>
<evidence type="ECO:0000313" key="1">
    <source>
        <dbReference type="EMBL" id="SFO88691.1"/>
    </source>
</evidence>
<protein>
    <submittedName>
        <fullName evidence="1">Uncharacterized protein</fullName>
    </submittedName>
</protein>
<dbReference type="OrthoDB" id="9927768at2"/>
<reference evidence="1 2" key="1">
    <citation type="submission" date="2016-10" db="EMBL/GenBank/DDBJ databases">
        <authorList>
            <person name="de Groot N.N."/>
        </authorList>
    </citation>
    <scope>NUCLEOTIDE SEQUENCE [LARGE SCALE GENOMIC DNA]</scope>
    <source>
        <strain evidence="1 2">EP1-55-1</strain>
    </source>
</reference>
<dbReference type="STRING" id="223786.SAMN05216234_10197"/>
<dbReference type="AlphaFoldDB" id="A0A1I5KW66"/>
<sequence length="62" mass="7217">MEEIVLKLVECLCSKYGISTEEAYSMIYSEWEYVEEMVISGANEKKLCKKIAKRLLDLYMVA</sequence>
<keyword evidence="2" id="KW-1185">Reference proteome</keyword>
<evidence type="ECO:0000313" key="2">
    <source>
        <dbReference type="Proteomes" id="UP000199227"/>
    </source>
</evidence>
<dbReference type="Proteomes" id="UP000199227">
    <property type="component" value="Unassembled WGS sequence"/>
</dbReference>
<dbReference type="EMBL" id="FOXB01000001">
    <property type="protein sequence ID" value="SFO88691.1"/>
    <property type="molecule type" value="Genomic_DNA"/>
</dbReference>